<proteinExistence type="predicted"/>
<feature type="region of interest" description="Disordered" evidence="1">
    <location>
        <begin position="96"/>
        <end position="117"/>
    </location>
</feature>
<reference evidence="2 3" key="1">
    <citation type="submission" date="2016-10" db="EMBL/GenBank/DDBJ databases">
        <title>Draft genome sequence of Coniochaeta ligniaria NRRL30616, a lignocellulolytic fungus for bioabatement of inhibitors in plant biomass hydrolysates.</title>
        <authorList>
            <consortium name="DOE Joint Genome Institute"/>
            <person name="Jimenez D.J."/>
            <person name="Hector R.E."/>
            <person name="Riley R."/>
            <person name="Sun H."/>
            <person name="Grigoriev I.V."/>
            <person name="Van Elsas J.D."/>
            <person name="Nichols N.N."/>
        </authorList>
    </citation>
    <scope>NUCLEOTIDE SEQUENCE [LARGE SCALE GENOMIC DNA]</scope>
    <source>
        <strain evidence="2 3">NRRL 30616</strain>
    </source>
</reference>
<gene>
    <name evidence="2" type="ORF">CONLIGDRAFT_143282</name>
</gene>
<organism evidence="2 3">
    <name type="scientific">Coniochaeta ligniaria NRRL 30616</name>
    <dbReference type="NCBI Taxonomy" id="1408157"/>
    <lineage>
        <taxon>Eukaryota</taxon>
        <taxon>Fungi</taxon>
        <taxon>Dikarya</taxon>
        <taxon>Ascomycota</taxon>
        <taxon>Pezizomycotina</taxon>
        <taxon>Sordariomycetes</taxon>
        <taxon>Sordariomycetidae</taxon>
        <taxon>Coniochaetales</taxon>
        <taxon>Coniochaetaceae</taxon>
        <taxon>Coniochaeta</taxon>
    </lineage>
</organism>
<sequence>MSTARPNKIQEEPDPDSAMSTRRWLLPCRRVSRPAPVGACEGGEARLGSSPRSDHTRPSLWSTGMLDVGETDSIVSFSSRRCKYGATSRLLEVKTWPEPRPATTESTQPSHKPEAPRILDVFHARNAF</sequence>
<name>A0A1J7J6M9_9PEZI</name>
<dbReference type="EMBL" id="KV875108">
    <property type="protein sequence ID" value="OIW23154.1"/>
    <property type="molecule type" value="Genomic_DNA"/>
</dbReference>
<evidence type="ECO:0000313" key="2">
    <source>
        <dbReference type="EMBL" id="OIW23154.1"/>
    </source>
</evidence>
<feature type="region of interest" description="Disordered" evidence="1">
    <location>
        <begin position="1"/>
        <end position="64"/>
    </location>
</feature>
<evidence type="ECO:0000256" key="1">
    <source>
        <dbReference type="SAM" id="MobiDB-lite"/>
    </source>
</evidence>
<dbReference type="InParanoid" id="A0A1J7J6M9"/>
<dbReference type="Proteomes" id="UP000182658">
    <property type="component" value="Unassembled WGS sequence"/>
</dbReference>
<protein>
    <submittedName>
        <fullName evidence="2">Uncharacterized protein</fullName>
    </submittedName>
</protein>
<evidence type="ECO:0000313" key="3">
    <source>
        <dbReference type="Proteomes" id="UP000182658"/>
    </source>
</evidence>
<accession>A0A1J7J6M9</accession>
<keyword evidence="3" id="KW-1185">Reference proteome</keyword>
<dbReference type="AlphaFoldDB" id="A0A1J7J6M9"/>